<feature type="region of interest" description="Disordered" evidence="1">
    <location>
        <begin position="232"/>
        <end position="266"/>
    </location>
</feature>
<name>A0AAE1AI77_9GAST</name>
<reference evidence="2" key="1">
    <citation type="journal article" date="2023" name="G3 (Bethesda)">
        <title>A reference genome for the long-term kleptoplast-retaining sea slug Elysia crispata morphotype clarki.</title>
        <authorList>
            <person name="Eastman K.E."/>
            <person name="Pendleton A.L."/>
            <person name="Shaikh M.A."/>
            <person name="Suttiyut T."/>
            <person name="Ogas R."/>
            <person name="Tomko P."/>
            <person name="Gavelis G."/>
            <person name="Widhalm J.R."/>
            <person name="Wisecaver J.H."/>
        </authorList>
    </citation>
    <scope>NUCLEOTIDE SEQUENCE</scope>
    <source>
        <strain evidence="2">ECLA1</strain>
    </source>
</reference>
<dbReference type="AlphaFoldDB" id="A0AAE1AI77"/>
<organism evidence="2 3">
    <name type="scientific">Elysia crispata</name>
    <name type="common">lettuce slug</name>
    <dbReference type="NCBI Taxonomy" id="231223"/>
    <lineage>
        <taxon>Eukaryota</taxon>
        <taxon>Metazoa</taxon>
        <taxon>Spiralia</taxon>
        <taxon>Lophotrochozoa</taxon>
        <taxon>Mollusca</taxon>
        <taxon>Gastropoda</taxon>
        <taxon>Heterobranchia</taxon>
        <taxon>Euthyneura</taxon>
        <taxon>Panpulmonata</taxon>
        <taxon>Sacoglossa</taxon>
        <taxon>Placobranchoidea</taxon>
        <taxon>Plakobranchidae</taxon>
        <taxon>Elysia</taxon>
    </lineage>
</organism>
<feature type="region of interest" description="Disordered" evidence="1">
    <location>
        <begin position="52"/>
        <end position="75"/>
    </location>
</feature>
<evidence type="ECO:0000256" key="1">
    <source>
        <dbReference type="SAM" id="MobiDB-lite"/>
    </source>
</evidence>
<comment type="caution">
    <text evidence="2">The sequence shown here is derived from an EMBL/GenBank/DDBJ whole genome shotgun (WGS) entry which is preliminary data.</text>
</comment>
<feature type="compositionally biased region" description="Low complexity" evidence="1">
    <location>
        <begin position="63"/>
        <end position="75"/>
    </location>
</feature>
<evidence type="ECO:0000313" key="2">
    <source>
        <dbReference type="EMBL" id="KAK3788137.1"/>
    </source>
</evidence>
<dbReference type="EMBL" id="JAWDGP010001797">
    <property type="protein sequence ID" value="KAK3788137.1"/>
    <property type="molecule type" value="Genomic_DNA"/>
</dbReference>
<proteinExistence type="predicted"/>
<evidence type="ECO:0000313" key="3">
    <source>
        <dbReference type="Proteomes" id="UP001283361"/>
    </source>
</evidence>
<sequence>MITLRVNIKIYSIKSGMITSAHFRTHSIKTGIILRVNIKTYSIKTRIILRGRSPAPTSEHTATKQGSSSGSTKTTYSIKSGMITGAHFRTHSIKTRIILRVNKNNLQHQIRDDHRRPLQNTQHQNKDHPQGKHQNLQHQIRDDHRRPLQNTQHQNKDHPQGKQKKKTTYSIKSGSITGAHFRTHSNKTRIILRVNIKTYSIKSGMITSAHFRTHSIKTRIILRVNKNLQHQIRDDHRRPLQNTQQQNKDHPQGQQKKKQPTASNQG</sequence>
<keyword evidence="3" id="KW-1185">Reference proteome</keyword>
<accession>A0AAE1AI77</accession>
<feature type="region of interest" description="Disordered" evidence="1">
    <location>
        <begin position="119"/>
        <end position="182"/>
    </location>
</feature>
<dbReference type="Proteomes" id="UP001283361">
    <property type="component" value="Unassembled WGS sequence"/>
</dbReference>
<protein>
    <submittedName>
        <fullName evidence="2">Uncharacterized protein</fullName>
    </submittedName>
</protein>
<gene>
    <name evidence="2" type="ORF">RRG08_063658</name>
</gene>